<dbReference type="RefSeq" id="WP_238317738.1">
    <property type="nucleotide sequence ID" value="NZ_BQKV01000098.1"/>
</dbReference>
<dbReference type="EMBL" id="BQKV01000098">
    <property type="protein sequence ID" value="GJN65523.1"/>
    <property type="molecule type" value="Genomic_DNA"/>
</dbReference>
<dbReference type="Proteomes" id="UP001055185">
    <property type="component" value="Unassembled WGS sequence"/>
</dbReference>
<accession>A0AA37J0B6</accession>
<dbReference type="AlphaFoldDB" id="A0AA37J0B6"/>
<gene>
    <name evidence="2" type="ORF">JCM17207_21480</name>
</gene>
<keyword evidence="1" id="KW-1133">Transmembrane helix</keyword>
<keyword evidence="3" id="KW-1185">Reference proteome</keyword>
<feature type="transmembrane region" description="Helical" evidence="1">
    <location>
        <begin position="84"/>
        <end position="102"/>
    </location>
</feature>
<protein>
    <submittedName>
        <fullName evidence="2">Membrane protein</fullName>
    </submittedName>
</protein>
<reference evidence="2" key="1">
    <citation type="journal article" date="2022" name="Int. J. Syst. Evol. Microbiol.">
        <title>Genome-based, phenotypic and chemotaxonomic classification of Faecalibacterium strains: proposal of three novel species Faecalibacterium duncaniae sp. nov., Faecalibacterium hattorii sp. nov. and Faecalibacterium gallinarum sp. nov. .</title>
        <authorList>
            <person name="Sakamoto M."/>
            <person name="Sakurai N."/>
            <person name="Tanno H."/>
            <person name="Iino T."/>
            <person name="Ohkuma M."/>
            <person name="Endo A."/>
        </authorList>
    </citation>
    <scope>NUCLEOTIDE SEQUENCE</scope>
    <source>
        <strain evidence="2">JCM 17207</strain>
    </source>
</reference>
<proteinExistence type="predicted"/>
<keyword evidence="1" id="KW-0812">Transmembrane</keyword>
<feature type="transmembrane region" description="Helical" evidence="1">
    <location>
        <begin position="146"/>
        <end position="166"/>
    </location>
</feature>
<keyword evidence="1" id="KW-0472">Membrane</keyword>
<evidence type="ECO:0000256" key="1">
    <source>
        <dbReference type="SAM" id="Phobius"/>
    </source>
</evidence>
<sequence>MKNKHWYDYLWIVSLSYLILGFFNILFAWLGLLCFFIPLIIAVTQGSKGYCNRYCGRGQLFGLLGGRFGLSRKQDIPAWMRSKWFRYGFLIFFFVMFFQMLWNTYLVFAGASDLKQVVTLLWTFKLPWQWAYHGTLFHPGVAQFAFGFYSVMLTSTVLGLVTMVLFKPRSWCVYCPMGTMTQLICKVKNGSKDPSCPTANKV</sequence>
<organism evidence="2 3">
    <name type="scientific">Faecalibacterium gallinarum</name>
    <dbReference type="NCBI Taxonomy" id="2903556"/>
    <lineage>
        <taxon>Bacteria</taxon>
        <taxon>Bacillati</taxon>
        <taxon>Bacillota</taxon>
        <taxon>Clostridia</taxon>
        <taxon>Eubacteriales</taxon>
        <taxon>Oscillospiraceae</taxon>
        <taxon>Faecalibacterium</taxon>
    </lineage>
</organism>
<name>A0AA37J0B6_9FIRM</name>
<evidence type="ECO:0000313" key="3">
    <source>
        <dbReference type="Proteomes" id="UP001055185"/>
    </source>
</evidence>
<evidence type="ECO:0000313" key="2">
    <source>
        <dbReference type="EMBL" id="GJN65523.1"/>
    </source>
</evidence>
<comment type="caution">
    <text evidence="2">The sequence shown here is derived from an EMBL/GenBank/DDBJ whole genome shotgun (WGS) entry which is preliminary data.</text>
</comment>
<feature type="transmembrane region" description="Helical" evidence="1">
    <location>
        <begin position="15"/>
        <end position="43"/>
    </location>
</feature>